<dbReference type="Pfam" id="PF01455">
    <property type="entry name" value="HupF_HypC"/>
    <property type="match status" value="1"/>
</dbReference>
<dbReference type="InterPro" id="IPR001109">
    <property type="entry name" value="Hydrogenase_HupF/HypC"/>
</dbReference>
<dbReference type="Gene3D" id="2.30.30.140">
    <property type="match status" value="1"/>
</dbReference>
<dbReference type="GO" id="GO:0051604">
    <property type="term" value="P:protein maturation"/>
    <property type="evidence" value="ECO:0007669"/>
    <property type="project" value="TreeGrafter"/>
</dbReference>
<dbReference type="GO" id="GO:0005506">
    <property type="term" value="F:iron ion binding"/>
    <property type="evidence" value="ECO:0007669"/>
    <property type="project" value="TreeGrafter"/>
</dbReference>
<dbReference type="RefSeq" id="WP_406699268.1">
    <property type="nucleotide sequence ID" value="NZ_CP155447.1"/>
</dbReference>
<dbReference type="NCBIfam" id="TIGR00074">
    <property type="entry name" value="hypC_hupF"/>
    <property type="match status" value="1"/>
</dbReference>
<dbReference type="PANTHER" id="PTHR35177">
    <property type="entry name" value="HYDROGENASE MATURATION FACTOR HYBG"/>
    <property type="match status" value="1"/>
</dbReference>
<dbReference type="AlphaFoldDB" id="A0AAU7CMT0"/>
<name>A0AAU7CMT0_9BACT</name>
<evidence type="ECO:0000256" key="1">
    <source>
        <dbReference type="ARBA" id="ARBA00006018"/>
    </source>
</evidence>
<dbReference type="PANTHER" id="PTHR35177:SF2">
    <property type="entry name" value="HYDROGENASE MATURATION FACTOR HYBG"/>
    <property type="match status" value="1"/>
</dbReference>
<evidence type="ECO:0000313" key="2">
    <source>
        <dbReference type="EMBL" id="XBH06417.1"/>
    </source>
</evidence>
<dbReference type="InterPro" id="IPR019812">
    <property type="entry name" value="Hydgase_assmbl_chp_CS"/>
</dbReference>
<reference evidence="2" key="1">
    <citation type="submission" date="2024-05" db="EMBL/GenBank/DDBJ databases">
        <title>Planctomycetes of the genus Singulisphaera possess chitinolytic capabilities.</title>
        <authorList>
            <person name="Ivanova A."/>
        </authorList>
    </citation>
    <scope>NUCLEOTIDE SEQUENCE</scope>
    <source>
        <strain evidence="2">Ch08T</strain>
    </source>
</reference>
<dbReference type="GO" id="GO:1902670">
    <property type="term" value="F:carbon dioxide binding"/>
    <property type="evidence" value="ECO:0007669"/>
    <property type="project" value="TreeGrafter"/>
</dbReference>
<dbReference type="PRINTS" id="PR00445">
    <property type="entry name" value="HUPFHYPC"/>
</dbReference>
<dbReference type="SUPFAM" id="SSF159127">
    <property type="entry name" value="HupF/HypC-like"/>
    <property type="match status" value="1"/>
</dbReference>
<gene>
    <name evidence="2" type="ORF">V5E97_10360</name>
</gene>
<protein>
    <submittedName>
        <fullName evidence="2">HypC/HybG/HupF family hydrogenase formation chaperone</fullName>
    </submittedName>
</protein>
<sequence length="83" mass="9462">MCLGIPGRVVETYTEHDVLMGRVEFGGVYKRVCLEHVPDIVKDEYVLVHVGFALSRIDEVEAKRVFAFLEEMNQLDDLEAHSP</sequence>
<proteinExistence type="inferred from homology"/>
<organism evidence="2">
    <name type="scientific">Singulisphaera sp. Ch08</name>
    <dbReference type="NCBI Taxonomy" id="3120278"/>
    <lineage>
        <taxon>Bacteria</taxon>
        <taxon>Pseudomonadati</taxon>
        <taxon>Planctomycetota</taxon>
        <taxon>Planctomycetia</taxon>
        <taxon>Isosphaerales</taxon>
        <taxon>Isosphaeraceae</taxon>
        <taxon>Singulisphaera</taxon>
    </lineage>
</organism>
<dbReference type="PROSITE" id="PS01097">
    <property type="entry name" value="HUPF_HYPC"/>
    <property type="match status" value="1"/>
</dbReference>
<accession>A0AAU7CMT0</accession>
<comment type="similarity">
    <text evidence="1">Belongs to the HupF/HypC family.</text>
</comment>
<dbReference type="EMBL" id="CP155447">
    <property type="protein sequence ID" value="XBH06417.1"/>
    <property type="molecule type" value="Genomic_DNA"/>
</dbReference>